<feature type="transmembrane region" description="Helical" evidence="6">
    <location>
        <begin position="98"/>
        <end position="118"/>
    </location>
</feature>
<protein>
    <recommendedName>
        <fullName evidence="6">Probable membrane transporter protein</fullName>
    </recommendedName>
</protein>
<dbReference type="PANTHER" id="PTHR43701:SF2">
    <property type="entry name" value="MEMBRANE TRANSPORTER PROTEIN YJNA-RELATED"/>
    <property type="match status" value="1"/>
</dbReference>
<dbReference type="InterPro" id="IPR002781">
    <property type="entry name" value="TM_pro_TauE-like"/>
</dbReference>
<evidence type="ECO:0000313" key="8">
    <source>
        <dbReference type="Proteomes" id="UP000249260"/>
    </source>
</evidence>
<gene>
    <name evidence="7" type="ORF">DL346_10365</name>
</gene>
<feature type="transmembrane region" description="Helical" evidence="6">
    <location>
        <begin position="178"/>
        <end position="199"/>
    </location>
</feature>
<keyword evidence="8" id="KW-1185">Reference proteome</keyword>
<feature type="transmembrane region" description="Helical" evidence="6">
    <location>
        <begin position="206"/>
        <end position="224"/>
    </location>
</feature>
<proteinExistence type="inferred from homology"/>
<comment type="caution">
    <text evidence="7">The sequence shown here is derived from an EMBL/GenBank/DDBJ whole genome shotgun (WGS) entry which is preliminary data.</text>
</comment>
<dbReference type="EMBL" id="QLUW01000002">
    <property type="protein sequence ID" value="RAP75834.1"/>
    <property type="molecule type" value="Genomic_DNA"/>
</dbReference>
<evidence type="ECO:0000313" key="7">
    <source>
        <dbReference type="EMBL" id="RAP75834.1"/>
    </source>
</evidence>
<dbReference type="RefSeq" id="WP_112882059.1">
    <property type="nucleotide sequence ID" value="NZ_QLUW01000002.1"/>
</dbReference>
<organism evidence="7 8">
    <name type="scientific">Paenibacillus montanisoli</name>
    <dbReference type="NCBI Taxonomy" id="2081970"/>
    <lineage>
        <taxon>Bacteria</taxon>
        <taxon>Bacillati</taxon>
        <taxon>Bacillota</taxon>
        <taxon>Bacilli</taxon>
        <taxon>Bacillales</taxon>
        <taxon>Paenibacillaceae</taxon>
        <taxon>Paenibacillus</taxon>
    </lineage>
</organism>
<dbReference type="AlphaFoldDB" id="A0A328U6X8"/>
<sequence length="252" mass="26173">MMVQLIAVMFAVGMILGLVGAGGSGFIISILTVGFGFSIHTSFGTAVISMIFSSLAGTFSHYREGNIVFKSGIVAGGIGAAGAWAGSMLSHGIPSYELKWMTAGMLFLSGAALWLRMIMVSRGKLADAEMLTASRKREWIGSCGVGVISGGLSGLFGIGATPFIQLGLMSVLGMPVRLAAGTTMLVIIPIAIGGGMGYYQLGDVEGWLLLQVTASLMLGSYLGAKFTKRIPIPYLKTAIVMLPMTGGSILLF</sequence>
<name>A0A328U6X8_9BACL</name>
<feature type="transmembrane region" description="Helical" evidence="6">
    <location>
        <begin position="139"/>
        <end position="158"/>
    </location>
</feature>
<dbReference type="Pfam" id="PF01925">
    <property type="entry name" value="TauE"/>
    <property type="match status" value="1"/>
</dbReference>
<keyword evidence="3 6" id="KW-0812">Transmembrane</keyword>
<keyword evidence="4 6" id="KW-1133">Transmembrane helix</keyword>
<reference evidence="7 8" key="1">
    <citation type="submission" date="2018-06" db="EMBL/GenBank/DDBJ databases">
        <title>Paenibacillus montanisoli sp. nov., isolated from mountain area soil.</title>
        <authorList>
            <person name="Wu M."/>
        </authorList>
    </citation>
    <scope>NUCLEOTIDE SEQUENCE [LARGE SCALE GENOMIC DNA]</scope>
    <source>
        <strain evidence="7 8">RA17</strain>
    </source>
</reference>
<evidence type="ECO:0000256" key="1">
    <source>
        <dbReference type="ARBA" id="ARBA00004141"/>
    </source>
</evidence>
<dbReference type="GO" id="GO:0005886">
    <property type="term" value="C:plasma membrane"/>
    <property type="evidence" value="ECO:0007669"/>
    <property type="project" value="UniProtKB-SubCell"/>
</dbReference>
<feature type="transmembrane region" description="Helical" evidence="6">
    <location>
        <begin position="37"/>
        <end position="55"/>
    </location>
</feature>
<evidence type="ECO:0000256" key="3">
    <source>
        <dbReference type="ARBA" id="ARBA00022692"/>
    </source>
</evidence>
<feature type="transmembrane region" description="Helical" evidence="6">
    <location>
        <begin position="67"/>
        <end position="86"/>
    </location>
</feature>
<keyword evidence="6" id="KW-1003">Cell membrane</keyword>
<dbReference type="PANTHER" id="PTHR43701">
    <property type="entry name" value="MEMBRANE TRANSPORTER PROTEIN MJ0441-RELATED"/>
    <property type="match status" value="1"/>
</dbReference>
<evidence type="ECO:0000256" key="5">
    <source>
        <dbReference type="ARBA" id="ARBA00023136"/>
    </source>
</evidence>
<dbReference type="InterPro" id="IPR051598">
    <property type="entry name" value="TSUP/Inactive_protease-like"/>
</dbReference>
<feature type="transmembrane region" description="Helical" evidence="6">
    <location>
        <begin position="7"/>
        <end position="31"/>
    </location>
</feature>
<comment type="subcellular location">
    <subcellularLocation>
        <location evidence="6">Cell membrane</location>
        <topology evidence="6">Multi-pass membrane protein</topology>
    </subcellularLocation>
    <subcellularLocation>
        <location evidence="1">Membrane</location>
        <topology evidence="1">Multi-pass membrane protein</topology>
    </subcellularLocation>
</comment>
<evidence type="ECO:0000256" key="4">
    <source>
        <dbReference type="ARBA" id="ARBA00022989"/>
    </source>
</evidence>
<feature type="transmembrane region" description="Helical" evidence="6">
    <location>
        <begin position="230"/>
        <end position="251"/>
    </location>
</feature>
<evidence type="ECO:0000256" key="2">
    <source>
        <dbReference type="ARBA" id="ARBA00009142"/>
    </source>
</evidence>
<comment type="similarity">
    <text evidence="2 6">Belongs to the 4-toluene sulfonate uptake permease (TSUP) (TC 2.A.102) family.</text>
</comment>
<dbReference type="Proteomes" id="UP000249260">
    <property type="component" value="Unassembled WGS sequence"/>
</dbReference>
<keyword evidence="5 6" id="KW-0472">Membrane</keyword>
<evidence type="ECO:0000256" key="6">
    <source>
        <dbReference type="RuleBase" id="RU363041"/>
    </source>
</evidence>
<accession>A0A328U6X8</accession>
<dbReference type="OrthoDB" id="5457526at2"/>